<organism evidence="1">
    <name type="scientific">Culex pipiens</name>
    <name type="common">House mosquito</name>
    <dbReference type="NCBI Taxonomy" id="7175"/>
    <lineage>
        <taxon>Eukaryota</taxon>
        <taxon>Metazoa</taxon>
        <taxon>Ecdysozoa</taxon>
        <taxon>Arthropoda</taxon>
        <taxon>Hexapoda</taxon>
        <taxon>Insecta</taxon>
        <taxon>Pterygota</taxon>
        <taxon>Neoptera</taxon>
        <taxon>Endopterygota</taxon>
        <taxon>Diptera</taxon>
        <taxon>Nematocera</taxon>
        <taxon>Culicoidea</taxon>
        <taxon>Culicidae</taxon>
        <taxon>Culicinae</taxon>
        <taxon>Culicini</taxon>
        <taxon>Culex</taxon>
        <taxon>Culex</taxon>
    </lineage>
</organism>
<dbReference type="EMBL" id="HBUE01074703">
    <property type="protein sequence ID" value="CAG6474412.1"/>
    <property type="molecule type" value="Transcribed_RNA"/>
</dbReference>
<dbReference type="EMBL" id="HBUE01074705">
    <property type="protein sequence ID" value="CAG6474413.1"/>
    <property type="molecule type" value="Transcribed_RNA"/>
</dbReference>
<sequence>MLQFRIFLLCSPNRLIEDRRVGLAWQGFVRFLGVVHDGCSVILIVGLVDLFTWTNALLAREGQVPVGFGHPSALEMEKALAFLAENHLAIRVAVLFAKNTLVPGEVMSAGCAHLN</sequence>
<evidence type="ECO:0000313" key="1">
    <source>
        <dbReference type="EMBL" id="CAG6474412.1"/>
    </source>
</evidence>
<name>A0A8D8BIY4_CULPI</name>
<protein>
    <submittedName>
        <fullName evidence="1">(northern house mosquito) hypothetical protein</fullName>
    </submittedName>
</protein>
<dbReference type="AlphaFoldDB" id="A0A8D8BIY4"/>
<accession>A0A8D8BIY4</accession>
<proteinExistence type="predicted"/>
<reference evidence="1" key="1">
    <citation type="submission" date="2021-05" db="EMBL/GenBank/DDBJ databases">
        <authorList>
            <person name="Alioto T."/>
            <person name="Alioto T."/>
            <person name="Gomez Garrido J."/>
        </authorList>
    </citation>
    <scope>NUCLEOTIDE SEQUENCE</scope>
</reference>